<feature type="compositionally biased region" description="Polar residues" evidence="1">
    <location>
        <begin position="1249"/>
        <end position="1266"/>
    </location>
</feature>
<comment type="caution">
    <text evidence="2">The sequence shown here is derived from an EMBL/GenBank/DDBJ whole genome shotgun (WGS) entry which is preliminary data.</text>
</comment>
<feature type="region of interest" description="Disordered" evidence="1">
    <location>
        <begin position="1236"/>
        <end position="1266"/>
    </location>
</feature>
<organism evidence="2 3">
    <name type="scientific">Favolaschia claudopus</name>
    <dbReference type="NCBI Taxonomy" id="2862362"/>
    <lineage>
        <taxon>Eukaryota</taxon>
        <taxon>Fungi</taxon>
        <taxon>Dikarya</taxon>
        <taxon>Basidiomycota</taxon>
        <taxon>Agaricomycotina</taxon>
        <taxon>Agaricomycetes</taxon>
        <taxon>Agaricomycetidae</taxon>
        <taxon>Agaricales</taxon>
        <taxon>Marasmiineae</taxon>
        <taxon>Mycenaceae</taxon>
        <taxon>Favolaschia</taxon>
    </lineage>
</organism>
<proteinExistence type="predicted"/>
<name>A0AAW0AD99_9AGAR</name>
<evidence type="ECO:0000313" key="3">
    <source>
        <dbReference type="Proteomes" id="UP001362999"/>
    </source>
</evidence>
<evidence type="ECO:0000313" key="2">
    <source>
        <dbReference type="EMBL" id="KAK7006881.1"/>
    </source>
</evidence>
<feature type="region of interest" description="Disordered" evidence="1">
    <location>
        <begin position="705"/>
        <end position="758"/>
    </location>
</feature>
<sequence>MNVPYHLERFLDDGKQLWARSVNCTGSRGILQPECASCLSVKLGQTLINLEFRAQSAPAHTPYQYLTHNQLTDALREVTAQKNTQRLTILNMARKVSRTTARMSDHKRLLMAMSTCDIPRLNMLIRVGIKQRAGPNELIKRIAGAVSTLNPTGYRTRSYTDTDKKFMRCMKHLAGRKGVYALSKALGLPSMSTIRASKPLRLLPSVSAPKPAEIGTNISTFFGPESPNSKFSSAGHVLMIDGLHLSQRACWHRGSNQILGLCREHSEPFDLSMNNMPSVLKVVDAVHGDTPKCHYGREATVLAVAAFRDHNYHGIPIAQTQTCKSEKGPGFAALLRTAIDQWEKHGEPQNGPLFIVSTDGDSVFREGAFQVLMCRTVDESSPLYLKLSGCMGLNLQCGKKNVVLGPDTKHVAKRIATNERSPEGTVIDQVVLNRPIITQWLEKLPGETKETVAILVDPADHQNVPKAYKLLRAIISVGKDGIPDTPSLSPTDKITHRAFALAGEMWRAFLDAFTVRELSLSERLASLSQFARMAFVFYRMHGSSFLSNQLYGDLQALVKAAFFCVARQQELDPEQVFYLYQIGSDRLEELFSEVRTESHDSNCDSLQLSERLSTAADTLAIFAEHPEWHQGHVRRSWSGKEADHVNPTYFTGDQRVKTVVLTTVWQAGRSAADEFLRNHGIDFDFVDILSDPNVDFLRPNGGGIYPGVSTEKDRSLPDDVPNPSSSTEPTSASDSLPDADTMDEEDGDNGAPEDLPNITLEDLLPEPEANSLDASESAGFSSVQPESNQDWLEYQLDSGGAKQLHKASILSTLFNSDYRHLAVNRLLRVRCYTKDGGRKPNLNNVEFSGEHSFNVGDIAVGLIRTGDIVAAAVIKVTVITREKQRVSQIDTEELGCPESKVSITAQLLVLRDVLVVGDGETIPSSHKWLWNGTYAKFDPIKGAHSAVEAGTRKALTVQIPGAFVHPLDAEIEEIKHLPYEERESLRSKHVPHVWAVRQEDLLAVVSAMYDCLEGSSVIKTLPKHGKSAQFPYADAKKIMTFVIAAPTQILAEKTVNSEKIQCYQCHLFIKPDDSWAHVGSHVFKSIKGITDPNLHEPVDSANPCGFCGRAGCQVDLSGLPTSRATPKVTSSCVRAHPFSYGHRKKYSAATPCTNVPIFCTLCTVIPPRKSPPAFWKYSMYPHIRVAHPQHWDELWNRPTNLPADLALNLAISREEMKALGAVHGLSDAPLAQMLQPSARRGQKRPLDDITNTESLAEASPSSRLRM</sequence>
<reference evidence="2 3" key="1">
    <citation type="journal article" date="2024" name="J Genomics">
        <title>Draft genome sequencing and assembly of Favolaschia claudopus CIRM-BRFM 2984 isolated from oak limbs.</title>
        <authorList>
            <person name="Navarro D."/>
            <person name="Drula E."/>
            <person name="Chaduli D."/>
            <person name="Cazenave R."/>
            <person name="Ahrendt S."/>
            <person name="Wang J."/>
            <person name="Lipzen A."/>
            <person name="Daum C."/>
            <person name="Barry K."/>
            <person name="Grigoriev I.V."/>
            <person name="Favel A."/>
            <person name="Rosso M.N."/>
            <person name="Martin F."/>
        </authorList>
    </citation>
    <scope>NUCLEOTIDE SEQUENCE [LARGE SCALE GENOMIC DNA]</scope>
    <source>
        <strain evidence="2 3">CIRM-BRFM 2984</strain>
    </source>
</reference>
<dbReference type="Proteomes" id="UP001362999">
    <property type="component" value="Unassembled WGS sequence"/>
</dbReference>
<dbReference type="EMBL" id="JAWWNJ010000074">
    <property type="protein sequence ID" value="KAK7006881.1"/>
    <property type="molecule type" value="Genomic_DNA"/>
</dbReference>
<dbReference type="AlphaFoldDB" id="A0AAW0AD99"/>
<protein>
    <submittedName>
        <fullName evidence="2">Uncharacterized protein</fullName>
    </submittedName>
</protein>
<evidence type="ECO:0000256" key="1">
    <source>
        <dbReference type="SAM" id="MobiDB-lite"/>
    </source>
</evidence>
<gene>
    <name evidence="2" type="ORF">R3P38DRAFT_3213632</name>
</gene>
<keyword evidence="3" id="KW-1185">Reference proteome</keyword>
<accession>A0AAW0AD99</accession>
<feature type="compositionally biased region" description="Low complexity" evidence="1">
    <location>
        <begin position="723"/>
        <end position="735"/>
    </location>
</feature>